<feature type="topological domain" description="Cytoplasmic" evidence="10">
    <location>
        <begin position="1"/>
        <end position="18"/>
    </location>
</feature>
<dbReference type="FunFam" id="2.60.370.10:FF:000001">
    <property type="entry name" value="COX11 cytochrome c oxidase assembly homolog"/>
    <property type="match status" value="1"/>
</dbReference>
<dbReference type="PANTHER" id="PTHR21320:SF3">
    <property type="entry name" value="CYTOCHROME C OXIDASE ASSEMBLY PROTEIN COX11, MITOCHONDRIAL-RELATED"/>
    <property type="match status" value="1"/>
</dbReference>
<dbReference type="PIRSF" id="PIRSF005413">
    <property type="entry name" value="COX11"/>
    <property type="match status" value="1"/>
</dbReference>
<comment type="caution">
    <text evidence="13">The sequence shown here is derived from an EMBL/GenBank/DDBJ whole genome shotgun (WGS) entry which is preliminary data.</text>
</comment>
<evidence type="ECO:0000256" key="3">
    <source>
        <dbReference type="ARBA" id="ARBA00009620"/>
    </source>
</evidence>
<dbReference type="GO" id="GO:0005507">
    <property type="term" value="F:copper ion binding"/>
    <property type="evidence" value="ECO:0007669"/>
    <property type="project" value="InterPro"/>
</dbReference>
<gene>
    <name evidence="10" type="primary">ctaG</name>
    <name evidence="13" type="ORF">BXY53_0955</name>
</gene>
<evidence type="ECO:0000256" key="4">
    <source>
        <dbReference type="ARBA" id="ARBA00015384"/>
    </source>
</evidence>
<accession>A0A397Q5X7</accession>
<keyword evidence="14" id="KW-1185">Reference proteome</keyword>
<dbReference type="Gene3D" id="2.60.370.10">
    <property type="entry name" value="Ctag/Cox11"/>
    <property type="match status" value="1"/>
</dbReference>
<feature type="topological domain" description="Periplasmic" evidence="10">
    <location>
        <begin position="48"/>
        <end position="214"/>
    </location>
</feature>
<feature type="region of interest" description="Disordered" evidence="11">
    <location>
        <begin position="1"/>
        <end position="23"/>
    </location>
</feature>
<evidence type="ECO:0000256" key="10">
    <source>
        <dbReference type="HAMAP-Rule" id="MF_00155"/>
    </source>
</evidence>
<dbReference type="NCBIfam" id="NF003465">
    <property type="entry name" value="PRK05089.1"/>
    <property type="match status" value="1"/>
</dbReference>
<organism evidence="13 14">
    <name type="scientific">Dichotomicrobium thermohalophilum</name>
    <dbReference type="NCBI Taxonomy" id="933063"/>
    <lineage>
        <taxon>Bacteria</taxon>
        <taxon>Pseudomonadati</taxon>
        <taxon>Pseudomonadota</taxon>
        <taxon>Alphaproteobacteria</taxon>
        <taxon>Hyphomicrobiales</taxon>
        <taxon>Hyphomicrobiaceae</taxon>
        <taxon>Dichotomicrobium</taxon>
    </lineage>
</organism>
<evidence type="ECO:0000256" key="7">
    <source>
        <dbReference type="ARBA" id="ARBA00022989"/>
    </source>
</evidence>
<dbReference type="RefSeq" id="WP_119060719.1">
    <property type="nucleotide sequence ID" value="NZ_QXDF01000001.1"/>
</dbReference>
<keyword evidence="7 10" id="KW-1133">Transmembrane helix</keyword>
<evidence type="ECO:0000256" key="6">
    <source>
        <dbReference type="ARBA" id="ARBA00022968"/>
    </source>
</evidence>
<evidence type="ECO:0000256" key="8">
    <source>
        <dbReference type="ARBA" id="ARBA00023008"/>
    </source>
</evidence>
<dbReference type="Pfam" id="PF04442">
    <property type="entry name" value="CtaG_Cox11"/>
    <property type="match status" value="1"/>
</dbReference>
<evidence type="ECO:0000313" key="13">
    <source>
        <dbReference type="EMBL" id="RIA55869.1"/>
    </source>
</evidence>
<evidence type="ECO:0000256" key="9">
    <source>
        <dbReference type="ARBA" id="ARBA00023136"/>
    </source>
</evidence>
<name>A0A397Q5X7_9HYPH</name>
<dbReference type="InterPro" id="IPR007533">
    <property type="entry name" value="Cyt_c_oxidase_assmbl_CtaG"/>
</dbReference>
<dbReference type="InterPro" id="IPR023471">
    <property type="entry name" value="CtaG/Cox11_dom_sf"/>
</dbReference>
<evidence type="ECO:0000256" key="1">
    <source>
        <dbReference type="ARBA" id="ARBA00004007"/>
    </source>
</evidence>
<keyword evidence="5 10" id="KW-0812">Transmembrane</keyword>
<comment type="function">
    <text evidence="1 10">Exerts its effect at some terminal stage of cytochrome c oxidase synthesis, probably by being involved in the insertion of the copper B into subunit I.</text>
</comment>
<dbReference type="HAMAP" id="MF_00155">
    <property type="entry name" value="CtaG"/>
    <property type="match status" value="1"/>
</dbReference>
<keyword evidence="10" id="KW-0997">Cell inner membrane</keyword>
<sequence length="214" mass="23760">MSENRNDTRETVRTEQQARPHNTRALRRTVLPLLLIVGGMTGLSFAAVPLYDLFCRVTGYGGTTQVADAGSTEVLDRKITIRFDANISPKLDWNFKPAQTSMDVKIGESALAVYEAHNPTDKPLAGTATYNVTPEIAGYYFSKVQCFCFTEQTLEPGRRMDMPVSFFVDPAIMDDPEAREIEEITLSYTFFPMKGETQTGAAEGRSEKRIAAAQ</sequence>
<keyword evidence="6 10" id="KW-0735">Signal-anchor</keyword>
<dbReference type="PANTHER" id="PTHR21320">
    <property type="entry name" value="CYTOCHROME C OXIDASE ASSEMBLY PROTEIN COX11-RELATED"/>
    <property type="match status" value="1"/>
</dbReference>
<feature type="transmembrane region" description="Helical" evidence="12">
    <location>
        <begin position="29"/>
        <end position="51"/>
    </location>
</feature>
<proteinExistence type="inferred from homology"/>
<dbReference type="GO" id="GO:0008535">
    <property type="term" value="P:respiratory chain complex IV assembly"/>
    <property type="evidence" value="ECO:0007669"/>
    <property type="project" value="UniProtKB-UniRule"/>
</dbReference>
<keyword evidence="8 10" id="KW-0186">Copper</keyword>
<dbReference type="GO" id="GO:0005886">
    <property type="term" value="C:plasma membrane"/>
    <property type="evidence" value="ECO:0007669"/>
    <property type="project" value="UniProtKB-SubCell"/>
</dbReference>
<evidence type="ECO:0000256" key="12">
    <source>
        <dbReference type="SAM" id="Phobius"/>
    </source>
</evidence>
<comment type="subcellular location">
    <subcellularLocation>
        <location evidence="2 10">Cell inner membrane</location>
        <topology evidence="2 10">Single-pass type II membrane protein</topology>
        <orientation evidence="2 10">Periplasmic side</orientation>
    </subcellularLocation>
</comment>
<keyword evidence="10" id="KW-1003">Cell membrane</keyword>
<dbReference type="EMBL" id="QXDF01000001">
    <property type="protein sequence ID" value="RIA55869.1"/>
    <property type="molecule type" value="Genomic_DNA"/>
</dbReference>
<evidence type="ECO:0000256" key="11">
    <source>
        <dbReference type="SAM" id="MobiDB-lite"/>
    </source>
</evidence>
<evidence type="ECO:0000256" key="2">
    <source>
        <dbReference type="ARBA" id="ARBA00004382"/>
    </source>
</evidence>
<keyword evidence="9 10" id="KW-0472">Membrane</keyword>
<evidence type="ECO:0000256" key="5">
    <source>
        <dbReference type="ARBA" id="ARBA00022692"/>
    </source>
</evidence>
<dbReference type="SUPFAM" id="SSF110111">
    <property type="entry name" value="Ctag/Cox11"/>
    <property type="match status" value="1"/>
</dbReference>
<feature type="compositionally biased region" description="Basic and acidic residues" evidence="11">
    <location>
        <begin position="1"/>
        <end position="18"/>
    </location>
</feature>
<reference evidence="13 14" key="1">
    <citation type="submission" date="2018-08" db="EMBL/GenBank/DDBJ databases">
        <title>Genomic Encyclopedia of Archaeal and Bacterial Type Strains, Phase II (KMG-II): from individual species to whole genera.</title>
        <authorList>
            <person name="Goeker M."/>
        </authorList>
    </citation>
    <scope>NUCLEOTIDE SEQUENCE [LARGE SCALE GENOMIC DNA]</scope>
    <source>
        <strain evidence="13 14">DSM 5002</strain>
    </source>
</reference>
<dbReference type="Proteomes" id="UP000266273">
    <property type="component" value="Unassembled WGS sequence"/>
</dbReference>
<protein>
    <recommendedName>
        <fullName evidence="4 10">Cytochrome c oxidase assembly protein CtaG</fullName>
    </recommendedName>
</protein>
<comment type="similarity">
    <text evidence="3 10">Belongs to the COX11/CtaG family.</text>
</comment>
<dbReference type="AlphaFoldDB" id="A0A397Q5X7"/>
<dbReference type="OrthoDB" id="9804841at2"/>
<evidence type="ECO:0000313" key="14">
    <source>
        <dbReference type="Proteomes" id="UP000266273"/>
    </source>
</evidence>